<organism evidence="1 2">
    <name type="scientific">Sistotremastrum niveocremeum HHB9708</name>
    <dbReference type="NCBI Taxonomy" id="1314777"/>
    <lineage>
        <taxon>Eukaryota</taxon>
        <taxon>Fungi</taxon>
        <taxon>Dikarya</taxon>
        <taxon>Basidiomycota</taxon>
        <taxon>Agaricomycotina</taxon>
        <taxon>Agaricomycetes</taxon>
        <taxon>Sistotremastrales</taxon>
        <taxon>Sistotremastraceae</taxon>
        <taxon>Sertulicium</taxon>
        <taxon>Sertulicium niveocremeum</taxon>
    </lineage>
</organism>
<name>A0A164YYA9_9AGAM</name>
<proteinExistence type="predicted"/>
<gene>
    <name evidence="1" type="ORF">SISNIDRAFT_450148</name>
</gene>
<evidence type="ECO:0008006" key="3">
    <source>
        <dbReference type="Google" id="ProtNLM"/>
    </source>
</evidence>
<dbReference type="Proteomes" id="UP000076722">
    <property type="component" value="Unassembled WGS sequence"/>
</dbReference>
<reference evidence="1 2" key="1">
    <citation type="journal article" date="2016" name="Mol. Biol. Evol.">
        <title>Comparative Genomics of Early-Diverging Mushroom-Forming Fungi Provides Insights into the Origins of Lignocellulose Decay Capabilities.</title>
        <authorList>
            <person name="Nagy L.G."/>
            <person name="Riley R."/>
            <person name="Tritt A."/>
            <person name="Adam C."/>
            <person name="Daum C."/>
            <person name="Floudas D."/>
            <person name="Sun H."/>
            <person name="Yadav J.S."/>
            <person name="Pangilinan J."/>
            <person name="Larsson K.H."/>
            <person name="Matsuura K."/>
            <person name="Barry K."/>
            <person name="Labutti K."/>
            <person name="Kuo R."/>
            <person name="Ohm R.A."/>
            <person name="Bhattacharya S.S."/>
            <person name="Shirouzu T."/>
            <person name="Yoshinaga Y."/>
            <person name="Martin F.M."/>
            <person name="Grigoriev I.V."/>
            <person name="Hibbett D.S."/>
        </authorList>
    </citation>
    <scope>NUCLEOTIDE SEQUENCE [LARGE SCALE GENOMIC DNA]</scope>
    <source>
        <strain evidence="1 2">HHB9708</strain>
    </source>
</reference>
<keyword evidence="2" id="KW-1185">Reference proteome</keyword>
<feature type="non-terminal residue" evidence="1">
    <location>
        <position position="300"/>
    </location>
</feature>
<dbReference type="EMBL" id="KV419397">
    <property type="protein sequence ID" value="KZS97355.1"/>
    <property type="molecule type" value="Genomic_DNA"/>
</dbReference>
<accession>A0A164YYA9</accession>
<evidence type="ECO:0000313" key="2">
    <source>
        <dbReference type="Proteomes" id="UP000076722"/>
    </source>
</evidence>
<sequence length="300" mass="34490">MSAMKLPPEICCTIAEAIRNSSVDALAKTREEWMKENASLLSLLRVSKAWMHETLPVLQSEIVVEAFDFLDYAWKEETPNPRLELYTNQLSQILVAMRASESRFVARLNTLSINLRPLTCTRWGVLPLVPPLFVECIKDILSLASRLRYLRFSLNSGLLPSLFFHLPTLHFPLLREVRLVILTCSLRTPEYEGVVEETGNFLLNHPTLQDVSLYLTDYERNLYQWEQLRVENPLPNLERFRGGYMELSMLASSDHLTAIEYIRLAPESEEPQTLEWEFSQLSGPFIHVTHLSILTGSIVL</sequence>
<protein>
    <recommendedName>
        <fullName evidence="3">F-box domain-containing protein</fullName>
    </recommendedName>
</protein>
<evidence type="ECO:0000313" key="1">
    <source>
        <dbReference type="EMBL" id="KZS97355.1"/>
    </source>
</evidence>
<dbReference type="AlphaFoldDB" id="A0A164YYA9"/>